<organism evidence="1 2">
    <name type="scientific">Desulfamplus magnetovallimortis</name>
    <dbReference type="NCBI Taxonomy" id="1246637"/>
    <lineage>
        <taxon>Bacteria</taxon>
        <taxon>Pseudomonadati</taxon>
        <taxon>Thermodesulfobacteriota</taxon>
        <taxon>Desulfobacteria</taxon>
        <taxon>Desulfobacterales</taxon>
        <taxon>Desulfobacteraceae</taxon>
        <taxon>Desulfamplus</taxon>
    </lineage>
</organism>
<gene>
    <name evidence="1" type="ORF">MTBBW1_1960003</name>
</gene>
<accession>A0A1W1HBA3</accession>
<dbReference type="Proteomes" id="UP000191931">
    <property type="component" value="Unassembled WGS sequence"/>
</dbReference>
<dbReference type="AlphaFoldDB" id="A0A1W1HBA3"/>
<proteinExistence type="predicted"/>
<dbReference type="STRING" id="1246637.MTBBW1_1960003"/>
<protein>
    <submittedName>
        <fullName evidence="1">Uncharacterized protein</fullName>
    </submittedName>
</protein>
<evidence type="ECO:0000313" key="1">
    <source>
        <dbReference type="EMBL" id="SLM29774.1"/>
    </source>
</evidence>
<sequence length="49" mass="5630">MNILVILIQTNAINAEKTSKMSLLSTLRNYFTLSWFKNSEVNVNGVLIW</sequence>
<dbReference type="EMBL" id="FWEV01000108">
    <property type="protein sequence ID" value="SLM29774.1"/>
    <property type="molecule type" value="Genomic_DNA"/>
</dbReference>
<reference evidence="1 2" key="1">
    <citation type="submission" date="2017-03" db="EMBL/GenBank/DDBJ databases">
        <authorList>
            <person name="Afonso C.L."/>
            <person name="Miller P.J."/>
            <person name="Scott M.A."/>
            <person name="Spackman E."/>
            <person name="Goraichik I."/>
            <person name="Dimitrov K.M."/>
            <person name="Suarez D.L."/>
            <person name="Swayne D.E."/>
        </authorList>
    </citation>
    <scope>NUCLEOTIDE SEQUENCE [LARGE SCALE GENOMIC DNA]</scope>
    <source>
        <strain evidence="1">PRJEB14757</strain>
    </source>
</reference>
<name>A0A1W1HBA3_9BACT</name>
<keyword evidence="2" id="KW-1185">Reference proteome</keyword>
<evidence type="ECO:0000313" key="2">
    <source>
        <dbReference type="Proteomes" id="UP000191931"/>
    </source>
</evidence>